<accession>A0ABV6C9K8</accession>
<dbReference type="HAMAP" id="MF_00715">
    <property type="entry name" value="SlyX"/>
    <property type="match status" value="1"/>
</dbReference>
<evidence type="ECO:0000313" key="2">
    <source>
        <dbReference type="EMBL" id="MFC0179657.1"/>
    </source>
</evidence>
<organism evidence="2 3">
    <name type="scientific">Thorsellia kenyensis</name>
    <dbReference type="NCBI Taxonomy" id="1549888"/>
    <lineage>
        <taxon>Bacteria</taxon>
        <taxon>Pseudomonadati</taxon>
        <taxon>Pseudomonadota</taxon>
        <taxon>Gammaproteobacteria</taxon>
        <taxon>Enterobacterales</taxon>
        <taxon>Thorselliaceae</taxon>
        <taxon>Thorsellia</taxon>
    </lineage>
</organism>
<dbReference type="RefSeq" id="WP_385876760.1">
    <property type="nucleotide sequence ID" value="NZ_JBHLXE010000070.1"/>
</dbReference>
<protein>
    <recommendedName>
        <fullName evidence="1">Protein SlyX</fullName>
    </recommendedName>
</protein>
<dbReference type="Gene3D" id="1.20.5.300">
    <property type="match status" value="1"/>
</dbReference>
<dbReference type="Pfam" id="PF04102">
    <property type="entry name" value="SlyX"/>
    <property type="match status" value="1"/>
</dbReference>
<dbReference type="Proteomes" id="UP001589758">
    <property type="component" value="Unassembled WGS sequence"/>
</dbReference>
<keyword evidence="3" id="KW-1185">Reference proteome</keyword>
<evidence type="ECO:0000256" key="1">
    <source>
        <dbReference type="HAMAP-Rule" id="MF_00715"/>
    </source>
</evidence>
<dbReference type="PANTHER" id="PTHR36508:SF1">
    <property type="entry name" value="PROTEIN SLYX"/>
    <property type="match status" value="1"/>
</dbReference>
<comment type="caution">
    <text evidence="2">The sequence shown here is derived from an EMBL/GenBank/DDBJ whole genome shotgun (WGS) entry which is preliminary data.</text>
</comment>
<dbReference type="InterPro" id="IPR007236">
    <property type="entry name" value="SlyX"/>
</dbReference>
<evidence type="ECO:0000313" key="3">
    <source>
        <dbReference type="Proteomes" id="UP001589758"/>
    </source>
</evidence>
<sequence>MQQEHDLHENLIILETKVAYQDRTIELLNESIIEQQFELEKLKKQIHYLSKKLHSIEPSNLAMPHEETPPPHY</sequence>
<gene>
    <name evidence="1" type="primary">slyX</name>
    <name evidence="2" type="ORF">ACFFIT_06095</name>
</gene>
<comment type="similarity">
    <text evidence="1">Belongs to the SlyX family.</text>
</comment>
<dbReference type="EMBL" id="JBHLXE010000070">
    <property type="protein sequence ID" value="MFC0179657.1"/>
    <property type="molecule type" value="Genomic_DNA"/>
</dbReference>
<dbReference type="PANTHER" id="PTHR36508">
    <property type="entry name" value="PROTEIN SLYX"/>
    <property type="match status" value="1"/>
</dbReference>
<proteinExistence type="inferred from homology"/>
<reference evidence="2 3" key="1">
    <citation type="submission" date="2024-09" db="EMBL/GenBank/DDBJ databases">
        <authorList>
            <person name="Sun Q."/>
            <person name="Mori K."/>
        </authorList>
    </citation>
    <scope>NUCLEOTIDE SEQUENCE [LARGE SCALE GENOMIC DNA]</scope>
    <source>
        <strain evidence="2 3">CCM 8545</strain>
    </source>
</reference>
<name>A0ABV6C9K8_9GAMM</name>